<dbReference type="GO" id="GO:0003723">
    <property type="term" value="F:RNA binding"/>
    <property type="evidence" value="ECO:0007669"/>
    <property type="project" value="UniProtKB-UniRule"/>
</dbReference>
<dbReference type="InterPro" id="IPR036397">
    <property type="entry name" value="RNaseH_sf"/>
</dbReference>
<feature type="domain" description="RNase H type-2" evidence="16">
    <location>
        <begin position="15"/>
        <end position="202"/>
    </location>
</feature>
<evidence type="ECO:0000256" key="13">
    <source>
        <dbReference type="HAMAP-Rule" id="MF_00052"/>
    </source>
</evidence>
<feature type="binding site" evidence="13 14">
    <location>
        <position position="111"/>
    </location>
    <ligand>
        <name>a divalent metal cation</name>
        <dbReference type="ChEBI" id="CHEBI:60240"/>
    </ligand>
</feature>
<organism evidence="17 18">
    <name type="scientific">Faecalicoccus pleomorphus</name>
    <dbReference type="NCBI Taxonomy" id="1323"/>
    <lineage>
        <taxon>Bacteria</taxon>
        <taxon>Bacillati</taxon>
        <taxon>Bacillota</taxon>
        <taxon>Erysipelotrichia</taxon>
        <taxon>Erysipelotrichales</taxon>
        <taxon>Erysipelotrichaceae</taxon>
        <taxon>Faecalicoccus</taxon>
    </lineage>
</organism>
<dbReference type="CDD" id="cd07182">
    <property type="entry name" value="RNase_HII_bacteria_HII_like"/>
    <property type="match status" value="1"/>
</dbReference>
<comment type="subcellular location">
    <subcellularLocation>
        <location evidence="3 13">Cytoplasm</location>
    </subcellularLocation>
</comment>
<dbReference type="Gene3D" id="3.30.420.10">
    <property type="entry name" value="Ribonuclease H-like superfamily/Ribonuclease H"/>
    <property type="match status" value="1"/>
</dbReference>
<dbReference type="EMBL" id="UHFX01000003">
    <property type="protein sequence ID" value="SUO03814.1"/>
    <property type="molecule type" value="Genomic_DNA"/>
</dbReference>
<keyword evidence="8 13" id="KW-0540">Nuclease</keyword>
<gene>
    <name evidence="13 17" type="primary">rnhB</name>
    <name evidence="17" type="ORF">NCTC11087_00688</name>
</gene>
<dbReference type="RefSeq" id="WP_022789187.1">
    <property type="nucleotide sequence ID" value="NZ_JACJKL010000021.1"/>
</dbReference>
<evidence type="ECO:0000256" key="14">
    <source>
        <dbReference type="PROSITE-ProRule" id="PRU01319"/>
    </source>
</evidence>
<dbReference type="NCBIfam" id="NF000594">
    <property type="entry name" value="PRK00015.1-1"/>
    <property type="match status" value="1"/>
</dbReference>
<evidence type="ECO:0000313" key="17">
    <source>
        <dbReference type="EMBL" id="SUO03814.1"/>
    </source>
</evidence>
<protein>
    <recommendedName>
        <fullName evidence="6 13">Ribonuclease HII</fullName>
        <shortName evidence="13">RNase HII</shortName>
        <ecNumber evidence="5 13">3.1.26.4</ecNumber>
    </recommendedName>
</protein>
<evidence type="ECO:0000259" key="16">
    <source>
        <dbReference type="PROSITE" id="PS51975"/>
    </source>
</evidence>
<reference evidence="17 18" key="1">
    <citation type="submission" date="2018-06" db="EMBL/GenBank/DDBJ databases">
        <authorList>
            <consortium name="Pathogen Informatics"/>
            <person name="Doyle S."/>
        </authorList>
    </citation>
    <scope>NUCLEOTIDE SEQUENCE [LARGE SCALE GENOMIC DNA]</scope>
    <source>
        <strain evidence="17 18">NCTC11087</strain>
    </source>
</reference>
<dbReference type="GO" id="GO:0006298">
    <property type="term" value="P:mismatch repair"/>
    <property type="evidence" value="ECO:0007669"/>
    <property type="project" value="TreeGrafter"/>
</dbReference>
<comment type="catalytic activity">
    <reaction evidence="1 13 14 15">
        <text>Endonucleolytic cleavage to 5'-phosphomonoester.</text>
        <dbReference type="EC" id="3.1.26.4"/>
    </reaction>
</comment>
<dbReference type="GO" id="GO:0032299">
    <property type="term" value="C:ribonuclease H2 complex"/>
    <property type="evidence" value="ECO:0007669"/>
    <property type="project" value="TreeGrafter"/>
</dbReference>
<dbReference type="EC" id="3.1.26.4" evidence="5 13"/>
<evidence type="ECO:0000256" key="12">
    <source>
        <dbReference type="ARBA" id="ARBA00023211"/>
    </source>
</evidence>
<dbReference type="GO" id="GO:0004523">
    <property type="term" value="F:RNA-DNA hybrid ribonuclease activity"/>
    <property type="evidence" value="ECO:0007669"/>
    <property type="project" value="UniProtKB-UniRule"/>
</dbReference>
<evidence type="ECO:0000256" key="7">
    <source>
        <dbReference type="ARBA" id="ARBA00022490"/>
    </source>
</evidence>
<evidence type="ECO:0000256" key="3">
    <source>
        <dbReference type="ARBA" id="ARBA00004496"/>
    </source>
</evidence>
<dbReference type="InterPro" id="IPR001352">
    <property type="entry name" value="RNase_HII/HIII"/>
</dbReference>
<name>A0A380LIT2_9FIRM</name>
<comment type="function">
    <text evidence="2 13 15">Endonuclease that specifically degrades the RNA of RNA-DNA hybrids.</text>
</comment>
<dbReference type="GO" id="GO:0030145">
    <property type="term" value="F:manganese ion binding"/>
    <property type="evidence" value="ECO:0007669"/>
    <property type="project" value="UniProtKB-UniRule"/>
</dbReference>
<dbReference type="OrthoDB" id="9803420at2"/>
<sequence>MIEQPLEKELWRTYDSIVGIDEAGRGPIAGPLVVAGCVFEKGYWHPDIDDSKKLTEKKREQLFQVIQEDALWFSIVVISEKEIDQKNIYKATQDAMLTIAQSADCAYCLTDAMKLPGYLKPYEAIIKGDSKSVSIAAASILAKVTRDHIMMELDQKYPEYGFKKHKGYPTKAHLEALEKYGVLPCHRKSYGPVKEKLEIKLF</sequence>
<dbReference type="AlphaFoldDB" id="A0A380LIT2"/>
<dbReference type="PROSITE" id="PS51975">
    <property type="entry name" value="RNASE_H_2"/>
    <property type="match status" value="1"/>
</dbReference>
<dbReference type="InterPro" id="IPR024567">
    <property type="entry name" value="RNase_HII/HIII_dom"/>
</dbReference>
<evidence type="ECO:0000256" key="2">
    <source>
        <dbReference type="ARBA" id="ARBA00004065"/>
    </source>
</evidence>
<dbReference type="PANTHER" id="PTHR10954">
    <property type="entry name" value="RIBONUCLEASE H2 SUBUNIT A"/>
    <property type="match status" value="1"/>
</dbReference>
<accession>A0A380LIT2</accession>
<evidence type="ECO:0000256" key="11">
    <source>
        <dbReference type="ARBA" id="ARBA00022801"/>
    </source>
</evidence>
<keyword evidence="11 13" id="KW-0378">Hydrolase</keyword>
<dbReference type="GO" id="GO:0043137">
    <property type="term" value="P:DNA replication, removal of RNA primer"/>
    <property type="evidence" value="ECO:0007669"/>
    <property type="project" value="TreeGrafter"/>
</dbReference>
<comment type="cofactor">
    <cofactor evidence="13 14">
        <name>Mn(2+)</name>
        <dbReference type="ChEBI" id="CHEBI:29035"/>
    </cofactor>
    <cofactor evidence="13 14">
        <name>Mg(2+)</name>
        <dbReference type="ChEBI" id="CHEBI:18420"/>
    </cofactor>
    <text evidence="13 14">Manganese or magnesium. Binds 1 divalent metal ion per monomer in the absence of substrate. May bind a second metal ion after substrate binding.</text>
</comment>
<dbReference type="GeneID" id="77461666"/>
<dbReference type="InterPro" id="IPR022898">
    <property type="entry name" value="RNase_HII"/>
</dbReference>
<dbReference type="PANTHER" id="PTHR10954:SF23">
    <property type="entry name" value="RIBONUCLEASE"/>
    <property type="match status" value="1"/>
</dbReference>
<dbReference type="Proteomes" id="UP000255523">
    <property type="component" value="Unassembled WGS sequence"/>
</dbReference>
<feature type="binding site" evidence="13 14">
    <location>
        <position position="22"/>
    </location>
    <ligand>
        <name>a divalent metal cation</name>
        <dbReference type="ChEBI" id="CHEBI:60240"/>
    </ligand>
</feature>
<evidence type="ECO:0000256" key="8">
    <source>
        <dbReference type="ARBA" id="ARBA00022722"/>
    </source>
</evidence>
<comment type="similarity">
    <text evidence="4">Belongs to the RNase HII family. RnhC subfamily.</text>
</comment>
<evidence type="ECO:0000256" key="10">
    <source>
        <dbReference type="ARBA" id="ARBA00022759"/>
    </source>
</evidence>
<keyword evidence="9 13" id="KW-0479">Metal-binding</keyword>
<dbReference type="InterPro" id="IPR012337">
    <property type="entry name" value="RNaseH-like_sf"/>
</dbReference>
<dbReference type="NCBIfam" id="NF000595">
    <property type="entry name" value="PRK00015.1-3"/>
    <property type="match status" value="1"/>
</dbReference>
<dbReference type="SUPFAM" id="SSF53098">
    <property type="entry name" value="Ribonuclease H-like"/>
    <property type="match status" value="1"/>
</dbReference>
<evidence type="ECO:0000256" key="6">
    <source>
        <dbReference type="ARBA" id="ARBA00019179"/>
    </source>
</evidence>
<proteinExistence type="inferred from homology"/>
<dbReference type="Pfam" id="PF01351">
    <property type="entry name" value="RNase_HII"/>
    <property type="match status" value="1"/>
</dbReference>
<evidence type="ECO:0000256" key="5">
    <source>
        <dbReference type="ARBA" id="ARBA00012180"/>
    </source>
</evidence>
<feature type="binding site" evidence="13 14">
    <location>
        <position position="21"/>
    </location>
    <ligand>
        <name>a divalent metal cation</name>
        <dbReference type="ChEBI" id="CHEBI:60240"/>
    </ligand>
</feature>
<evidence type="ECO:0000256" key="9">
    <source>
        <dbReference type="ARBA" id="ARBA00022723"/>
    </source>
</evidence>
<keyword evidence="7 13" id="KW-0963">Cytoplasm</keyword>
<evidence type="ECO:0000256" key="15">
    <source>
        <dbReference type="RuleBase" id="RU003515"/>
    </source>
</evidence>
<evidence type="ECO:0000313" key="18">
    <source>
        <dbReference type="Proteomes" id="UP000255523"/>
    </source>
</evidence>
<keyword evidence="10 13" id="KW-0255">Endonuclease</keyword>
<evidence type="ECO:0000256" key="1">
    <source>
        <dbReference type="ARBA" id="ARBA00000077"/>
    </source>
</evidence>
<dbReference type="GO" id="GO:0005737">
    <property type="term" value="C:cytoplasm"/>
    <property type="evidence" value="ECO:0007669"/>
    <property type="project" value="UniProtKB-SubCell"/>
</dbReference>
<dbReference type="HAMAP" id="MF_00052_B">
    <property type="entry name" value="RNase_HII_B"/>
    <property type="match status" value="1"/>
</dbReference>
<keyword evidence="18" id="KW-1185">Reference proteome</keyword>
<keyword evidence="12 13" id="KW-0464">Manganese</keyword>
<evidence type="ECO:0000256" key="4">
    <source>
        <dbReference type="ARBA" id="ARBA00008378"/>
    </source>
</evidence>